<proteinExistence type="predicted"/>
<organism evidence="1 2">
    <name type="scientific">Pseudoalteromonas luteoviolacea</name>
    <dbReference type="NCBI Taxonomy" id="43657"/>
    <lineage>
        <taxon>Bacteria</taxon>
        <taxon>Pseudomonadati</taxon>
        <taxon>Pseudomonadota</taxon>
        <taxon>Gammaproteobacteria</taxon>
        <taxon>Alteromonadales</taxon>
        <taxon>Pseudoalteromonadaceae</taxon>
        <taxon>Pseudoalteromonas</taxon>
    </lineage>
</organism>
<protein>
    <submittedName>
        <fullName evidence="1">Uncharacterized protein</fullName>
    </submittedName>
</protein>
<dbReference type="AlphaFoldDB" id="A0A0C1QIC6"/>
<dbReference type="Proteomes" id="UP000031327">
    <property type="component" value="Unassembled WGS sequence"/>
</dbReference>
<evidence type="ECO:0000313" key="2">
    <source>
        <dbReference type="Proteomes" id="UP000031327"/>
    </source>
</evidence>
<reference evidence="1 2" key="1">
    <citation type="submission" date="2014-12" db="EMBL/GenBank/DDBJ databases">
        <title>Draft Genome Sequence of Pseudoalteromonas luteoviolacea HI1.</title>
        <authorList>
            <person name="Asahina A.Y."/>
            <person name="Hadfield M.G."/>
        </authorList>
    </citation>
    <scope>NUCLEOTIDE SEQUENCE [LARGE SCALE GENOMIC DNA]</scope>
    <source>
        <strain evidence="1 2">HI1</strain>
    </source>
</reference>
<gene>
    <name evidence="1" type="ORF">JF50_00895</name>
</gene>
<comment type="caution">
    <text evidence="1">The sequence shown here is derived from an EMBL/GenBank/DDBJ whole genome shotgun (WGS) entry which is preliminary data.</text>
</comment>
<accession>A0A0C1QIC6</accession>
<name>A0A0C1QIC6_9GAMM</name>
<dbReference type="EMBL" id="JWIC01000001">
    <property type="protein sequence ID" value="KID59045.1"/>
    <property type="molecule type" value="Genomic_DNA"/>
</dbReference>
<evidence type="ECO:0000313" key="1">
    <source>
        <dbReference type="EMBL" id="KID59045.1"/>
    </source>
</evidence>
<sequence length="134" mass="15542">MIPNIIIVFLVVFAVPSHEVSPYVAAKGDVFANWFKASLRYCVEESQLTETQRRNLVFLSARDKLYGQKAKEKCIFLPLDWQRDQHKLIKVRSHRNIWETSLSELASSRPMELLNLFTHNQIWAEGPFDALHSA</sequence>